<dbReference type="EMBL" id="KV442047">
    <property type="protein sequence ID" value="OAQ28551.1"/>
    <property type="molecule type" value="Genomic_DNA"/>
</dbReference>
<reference evidence="1 2" key="1">
    <citation type="submission" date="2016-05" db="EMBL/GenBank/DDBJ databases">
        <title>Genome sequencing reveals origins of a unique bacterial endosymbiosis in the earliest lineages of terrestrial Fungi.</title>
        <authorList>
            <consortium name="DOE Joint Genome Institute"/>
            <person name="Uehling J."/>
            <person name="Gryganskyi A."/>
            <person name="Hameed K."/>
            <person name="Tschaplinski T."/>
            <person name="Misztal P."/>
            <person name="Wu S."/>
            <person name="Desiro A."/>
            <person name="Vande Pol N."/>
            <person name="Du Z.-Y."/>
            <person name="Zienkiewicz A."/>
            <person name="Zienkiewicz K."/>
            <person name="Morin E."/>
            <person name="Tisserant E."/>
            <person name="Splivallo R."/>
            <person name="Hainaut M."/>
            <person name="Henrissat B."/>
            <person name="Ohm R."/>
            <person name="Kuo A."/>
            <person name="Yan J."/>
            <person name="Lipzen A."/>
            <person name="Nolan M."/>
            <person name="Labutti K."/>
            <person name="Barry K."/>
            <person name="Goldstein A."/>
            <person name="Labbe J."/>
            <person name="Schadt C."/>
            <person name="Tuskan G."/>
            <person name="Grigoriev I."/>
            <person name="Martin F."/>
            <person name="Vilgalys R."/>
            <person name="Bonito G."/>
        </authorList>
    </citation>
    <scope>NUCLEOTIDE SEQUENCE [LARGE SCALE GENOMIC DNA]</scope>
    <source>
        <strain evidence="1 2">AG-77</strain>
    </source>
</reference>
<feature type="non-terminal residue" evidence="1">
    <location>
        <position position="1"/>
    </location>
</feature>
<dbReference type="Proteomes" id="UP000078512">
    <property type="component" value="Unassembled WGS sequence"/>
</dbReference>
<proteinExistence type="predicted"/>
<protein>
    <submittedName>
        <fullName evidence="1">Uncharacterized protein</fullName>
    </submittedName>
</protein>
<name>A0A197JVT8_9FUNG</name>
<evidence type="ECO:0000313" key="1">
    <source>
        <dbReference type="EMBL" id="OAQ28551.1"/>
    </source>
</evidence>
<sequence>LTFSSFSSLPFLSFLHSTPSRNFPAFLRPTITPLHLCTHTQPTSQPPPHSPLLSFNTPIYTKMATFSSLNTITLALLAIILAIATVQSAPTPAPSPAPVADPKVPVFSIFSKDNEKGATATVSKFGCHNHGLKAVAGVHYRSGPHAQIKFYTGKDCKGKVTHSMPINTYKSMGGPYKSQSVLVFKGTGTTMQ</sequence>
<dbReference type="AlphaFoldDB" id="A0A197JVT8"/>
<evidence type="ECO:0000313" key="2">
    <source>
        <dbReference type="Proteomes" id="UP000078512"/>
    </source>
</evidence>
<organism evidence="1 2">
    <name type="scientific">Linnemannia elongata AG-77</name>
    <dbReference type="NCBI Taxonomy" id="1314771"/>
    <lineage>
        <taxon>Eukaryota</taxon>
        <taxon>Fungi</taxon>
        <taxon>Fungi incertae sedis</taxon>
        <taxon>Mucoromycota</taxon>
        <taxon>Mortierellomycotina</taxon>
        <taxon>Mortierellomycetes</taxon>
        <taxon>Mortierellales</taxon>
        <taxon>Mortierellaceae</taxon>
        <taxon>Linnemannia</taxon>
    </lineage>
</organism>
<gene>
    <name evidence="1" type="ORF">K457DRAFT_558598</name>
</gene>
<keyword evidence="2" id="KW-1185">Reference proteome</keyword>
<dbReference type="OrthoDB" id="2438526at2759"/>
<accession>A0A197JVT8</accession>